<keyword evidence="2" id="KW-1133">Transmembrane helix</keyword>
<sequence>MATESGGLGDAAGQDIRVGDRGNGERRHGLAVFGIYLAIMGLGCAAFFGSDVLAAVGLAGTKGVMEVEQCVDSTVTEYGRGGGTSVHHCYGTFHPDHGEDVTGVELRGGRGDAYIWPRSCEIATVRPTWCPSERPVLRARLSDGRPWILGDGVLVPAGVSAMGLALAAQGVLMGAWGLRWPDRGSRPAWLHKAPKAVLAVGAAGFLVMLYGLVVYPT</sequence>
<dbReference type="KEGG" id="kcm:ABWK59_33145"/>
<gene>
    <name evidence="3" type="ORF">ABWK59_33145</name>
</gene>
<dbReference type="EMBL" id="CP159872">
    <property type="protein sequence ID" value="XCM83428.1"/>
    <property type="molecule type" value="Genomic_DNA"/>
</dbReference>
<keyword evidence="2" id="KW-0472">Membrane</keyword>
<keyword evidence="2" id="KW-0812">Transmembrane</keyword>
<reference evidence="3" key="1">
    <citation type="submission" date="2024-06" db="EMBL/GenBank/DDBJ databases">
        <title>The genome sequences of Kitasatospora sp. strain HUAS MG31.</title>
        <authorList>
            <person name="Mo P."/>
        </authorList>
    </citation>
    <scope>NUCLEOTIDE SEQUENCE</scope>
    <source>
        <strain evidence="3">HUAS MG31</strain>
    </source>
</reference>
<feature type="transmembrane region" description="Helical" evidence="2">
    <location>
        <begin position="153"/>
        <end position="176"/>
    </location>
</feature>
<evidence type="ECO:0000256" key="2">
    <source>
        <dbReference type="SAM" id="Phobius"/>
    </source>
</evidence>
<feature type="transmembrane region" description="Helical" evidence="2">
    <location>
        <begin position="30"/>
        <end position="48"/>
    </location>
</feature>
<feature type="region of interest" description="Disordered" evidence="1">
    <location>
        <begin position="1"/>
        <end position="23"/>
    </location>
</feature>
<dbReference type="RefSeq" id="WP_354644364.1">
    <property type="nucleotide sequence ID" value="NZ_CP159872.1"/>
</dbReference>
<dbReference type="AlphaFoldDB" id="A0AAU8K826"/>
<evidence type="ECO:0000256" key="1">
    <source>
        <dbReference type="SAM" id="MobiDB-lite"/>
    </source>
</evidence>
<evidence type="ECO:0000313" key="3">
    <source>
        <dbReference type="EMBL" id="XCM83428.1"/>
    </source>
</evidence>
<name>A0AAU8K826_9ACTN</name>
<protein>
    <submittedName>
        <fullName evidence="3">Uncharacterized protein</fullName>
    </submittedName>
</protein>
<feature type="transmembrane region" description="Helical" evidence="2">
    <location>
        <begin position="196"/>
        <end position="215"/>
    </location>
</feature>
<proteinExistence type="predicted"/>
<accession>A0AAU8K826</accession>
<organism evidence="3">
    <name type="scientific">Kitasatospora camelliae</name>
    <dbReference type="NCBI Taxonomy" id="3156397"/>
    <lineage>
        <taxon>Bacteria</taxon>
        <taxon>Bacillati</taxon>
        <taxon>Actinomycetota</taxon>
        <taxon>Actinomycetes</taxon>
        <taxon>Kitasatosporales</taxon>
        <taxon>Streptomycetaceae</taxon>
        <taxon>Kitasatospora</taxon>
    </lineage>
</organism>
<feature type="compositionally biased region" description="Gly residues" evidence="1">
    <location>
        <begin position="1"/>
        <end position="10"/>
    </location>
</feature>